<proteinExistence type="predicted"/>
<organism evidence="1 2">
    <name type="scientific">Vreelandella aquamarina</name>
    <dbReference type="NCBI Taxonomy" id="77097"/>
    <lineage>
        <taxon>Bacteria</taxon>
        <taxon>Pseudomonadati</taxon>
        <taxon>Pseudomonadota</taxon>
        <taxon>Gammaproteobacteria</taxon>
        <taxon>Oceanospirillales</taxon>
        <taxon>Halomonadaceae</taxon>
        <taxon>Vreelandella</taxon>
    </lineage>
</organism>
<evidence type="ECO:0000313" key="1">
    <source>
        <dbReference type="EMBL" id="MBZ5486436.1"/>
    </source>
</evidence>
<sequence length="282" mass="30624">MTFRYPPLSGDDRVFPRLFSGMAAFLLTAISLSVPSGYSLGAILLVIAGAGLLIRRQGPKLTQQDWWLIAALLSYALVGMAEAVWDGQGSRGFDKPLRYVLAIPALCWVLAYPPRLAFLWSGIAVGALSAGSLATWQKAVEGAWRAHGYTHVIQFGNLSMLLGVLCLAGLGWALTQKYQRTWLCVLLLGAGCGVLGSLLSGSRGGWIGIPFVLLVLYKAYGQHLTGKFKVLIFSLFIVVAGAAYWLPQTGVHKRVHDALYELETYVTSDNSCFLYTFNAADE</sequence>
<comment type="caution">
    <text evidence="1">The sequence shown here is derived from an EMBL/GenBank/DDBJ whole genome shotgun (WGS) entry which is preliminary data.</text>
</comment>
<name>A0ACC5VQD3_9GAMM</name>
<dbReference type="Proteomes" id="UP001319846">
    <property type="component" value="Unassembled WGS sequence"/>
</dbReference>
<accession>A0ACC5VQD3</accession>
<dbReference type="EMBL" id="JABYQT010000001">
    <property type="protein sequence ID" value="MBZ5486436.1"/>
    <property type="molecule type" value="Genomic_DNA"/>
</dbReference>
<keyword evidence="2" id="KW-1185">Reference proteome</keyword>
<gene>
    <name evidence="1" type="ORF">HW452_02745</name>
</gene>
<reference evidence="1" key="1">
    <citation type="submission" date="2020-06" db="EMBL/GenBank/DDBJ databases">
        <title>Whole Genome Sequence of Halomonas aquamarina MB598.</title>
        <authorList>
            <person name="Pervaiz M."/>
            <person name="Fariq A."/>
            <person name="Yasmin A."/>
            <person name="Welch M."/>
        </authorList>
    </citation>
    <scope>NUCLEOTIDE SEQUENCE</scope>
    <source>
        <strain evidence="1">MB598</strain>
    </source>
</reference>
<protein>
    <submittedName>
        <fullName evidence="1">Uncharacterized protein</fullName>
    </submittedName>
</protein>
<evidence type="ECO:0000313" key="2">
    <source>
        <dbReference type="Proteomes" id="UP001319846"/>
    </source>
</evidence>